<keyword evidence="3" id="KW-1185">Reference proteome</keyword>
<accession>A0A6H1UID0</accession>
<dbReference type="EMBL" id="CP051180">
    <property type="protein sequence ID" value="QIZ78841.1"/>
    <property type="molecule type" value="Genomic_DNA"/>
</dbReference>
<evidence type="ECO:0000313" key="2">
    <source>
        <dbReference type="EMBL" id="QIZ78841.1"/>
    </source>
</evidence>
<dbReference type="InterPro" id="IPR019629">
    <property type="entry name" value="Uncharacterised_HI1736/YgjV"/>
</dbReference>
<organism evidence="2 3">
    <name type="scientific">Ferrimonas lipolytica</name>
    <dbReference type="NCBI Taxonomy" id="2724191"/>
    <lineage>
        <taxon>Bacteria</taxon>
        <taxon>Pseudomonadati</taxon>
        <taxon>Pseudomonadota</taxon>
        <taxon>Gammaproteobacteria</taxon>
        <taxon>Alteromonadales</taxon>
        <taxon>Ferrimonadaceae</taxon>
        <taxon>Ferrimonas</taxon>
    </lineage>
</organism>
<sequence>MAMGWWANSQHCDKRLVQGNTIAAALTAVHFGLMGSPLAMSNQLVNVARFSLCQRYRHASIALLFAALAVIQGLLLANHWSEWMVVTAAVVSSFLLFFTHGFRLRLGLLLCAGLNITLSIHLLSWSGIIYQLVSGGMLIRSLVTPPPQPAIP</sequence>
<protein>
    <submittedName>
        <fullName evidence="2">YgjV family protein</fullName>
    </submittedName>
</protein>
<dbReference type="KEGG" id="fes:HER31_07225"/>
<keyword evidence="1" id="KW-1133">Transmembrane helix</keyword>
<keyword evidence="1" id="KW-0472">Membrane</keyword>
<feature type="transmembrane region" description="Helical" evidence="1">
    <location>
        <begin position="59"/>
        <end position="77"/>
    </location>
</feature>
<dbReference type="Proteomes" id="UP000501602">
    <property type="component" value="Chromosome"/>
</dbReference>
<gene>
    <name evidence="2" type="ORF">HER31_07225</name>
</gene>
<feature type="transmembrane region" description="Helical" evidence="1">
    <location>
        <begin position="83"/>
        <end position="99"/>
    </location>
</feature>
<evidence type="ECO:0000313" key="3">
    <source>
        <dbReference type="Proteomes" id="UP000501602"/>
    </source>
</evidence>
<feature type="transmembrane region" description="Helical" evidence="1">
    <location>
        <begin position="106"/>
        <end position="133"/>
    </location>
</feature>
<name>A0A6H1UID0_9GAMM</name>
<dbReference type="AlphaFoldDB" id="A0A6H1UID0"/>
<evidence type="ECO:0000256" key="1">
    <source>
        <dbReference type="SAM" id="Phobius"/>
    </source>
</evidence>
<proteinExistence type="predicted"/>
<reference evidence="2 3" key="1">
    <citation type="submission" date="2020-04" db="EMBL/GenBank/DDBJ databases">
        <title>Ferrimonas sp. S7 isolated from sea water.</title>
        <authorList>
            <person name="Bae S.S."/>
            <person name="Baek K."/>
        </authorList>
    </citation>
    <scope>NUCLEOTIDE SEQUENCE [LARGE SCALE GENOMIC DNA]</scope>
    <source>
        <strain evidence="2 3">S7</strain>
    </source>
</reference>
<dbReference type="Pfam" id="PF10688">
    <property type="entry name" value="Imp-YgjV"/>
    <property type="match status" value="1"/>
</dbReference>
<keyword evidence="1" id="KW-0812">Transmembrane</keyword>